<reference evidence="7 8" key="1">
    <citation type="submission" date="2019-02" db="EMBL/GenBank/DDBJ databases">
        <title>Genome sequencing of the rare red list fungi Phellinidium pouzarii.</title>
        <authorList>
            <person name="Buettner E."/>
            <person name="Kellner H."/>
        </authorList>
    </citation>
    <scope>NUCLEOTIDE SEQUENCE [LARGE SCALE GENOMIC DNA]</scope>
    <source>
        <strain evidence="7 8">DSM 108285</strain>
    </source>
</reference>
<comment type="caution">
    <text evidence="7">The sequence shown here is derived from an EMBL/GenBank/DDBJ whole genome shotgun (WGS) entry which is preliminary data.</text>
</comment>
<comment type="similarity">
    <text evidence="1">Belongs to the sorting nexin family.</text>
</comment>
<dbReference type="Gene3D" id="3.30.1520.10">
    <property type="entry name" value="Phox-like domain"/>
    <property type="match status" value="1"/>
</dbReference>
<dbReference type="InterPro" id="IPR016137">
    <property type="entry name" value="RGS"/>
</dbReference>
<sequence>MDLPLRVSSAAFPRGARRIFIIRAPGSSRPLAFSTPAAWQAVLTRSKWSHKSPHSLPPLHQGYPSVSSAVNDILILIVRDFVLTWYTELSSSPSFPNAVSQSIHGCLGALLKRLENTDVASLIVRRILPKLTTHVDQFRYSETALRGAGLERHLTQSEELDLLLASRYVSKGGSLHPAVENLSTTFTKQSEETHLKALVDAILPFILSEKDANSKAVHIVAREIVACAVLAPLTDFLSDPDFWNRTIDQLAGAAIRQQKLISRVRNVLESQSPSPALARYNKSKHPHQEVITLQTGARHFEAFLRSISRCDSLLDARRLKNDIIREIRRTRILMAKHENEDWIDGKKTEDVVAFLDRLYTAKRKVEKRITILGGQDTSHSSVLQDMDTMPSLRLRDILISPSPLSYFMEFMDRRGRSLLVQFWLTVESFKNPLESVDSDSSGEENKPLTSSNNTATMREDLNMINDLYFANPVTPTALSPISQKYIDVIHSCAAQEYISVAQERKARRSVMLAQRQVEQDMDHDFEEFKRSDLWFRAVGDLGPKKQSSENLASPAPPIPERNMSSSGLLASLVHNFKSDLSRSQINPKLTVPHRSDTSPPSTNAPAISRPHFSIEFRRSSTITSPSASRSTSAQAPSSSLEILMSSSTEVEGGGLARAPLFDEAEDGRLLSADAEEAQRMEAIQAAVTDIIASENRLNTVPMTRHPPSDDSLNRVVVDHDARSVSSKHGAIFNDVYESVEDIAEQGADEDEPKQGSVELAAPGDLQLYNEISRLEDKIAHIQSQDVILDTLIRKAELTGDAQELRLLRKSKSALERELRQLMFQKTQYEQQDSVSKLIPGRTKASIVNSTMGEEDGKQVVRYLIEVQQLGPNKTFASGWVVARRYSEFLFVHQRLKERFLTVKNLEFPGKHLVTTLSTHLLDNRRFALEKYLQNLLVIPMVCDSQELRAFLSKDSPFIAKSLPEATAKEPPAFPGHNIVRNMYRSFTESIDEVFFGPSMLDVMIGRLTRQAAEFAGIVGAAVDDEDLVTQALRASGRAAPEDTLAELSGDLKPLDGETSTSSFTAPICDLILAVFELDKKNNWLRRQAIVIILQQVLGDTVERKVRDSMKSLLDEPHLLSYLNIFKGSLWSGDLLKPPGVPRSADEKMRTRDEALRKLSALLPDIAANMMGRSNARRGARRIFAVLQNRRLNQHIVYTVLDEILSPLGFGGAVPGGQQVLPSLICAGTI</sequence>
<dbReference type="PROSITE" id="PS50195">
    <property type="entry name" value="PX"/>
    <property type="match status" value="1"/>
</dbReference>
<dbReference type="AlphaFoldDB" id="A0A4S4L7X4"/>
<dbReference type="InterPro" id="IPR013937">
    <property type="entry name" value="Sorting_nexin_C"/>
</dbReference>
<dbReference type="SMART" id="SM00313">
    <property type="entry name" value="PXA"/>
    <property type="match status" value="1"/>
</dbReference>
<feature type="coiled-coil region" evidence="2">
    <location>
        <begin position="804"/>
        <end position="831"/>
    </location>
</feature>
<dbReference type="Pfam" id="PF00787">
    <property type="entry name" value="PX"/>
    <property type="match status" value="1"/>
</dbReference>
<organism evidence="7 8">
    <name type="scientific">Phellinidium pouzarii</name>
    <dbReference type="NCBI Taxonomy" id="167371"/>
    <lineage>
        <taxon>Eukaryota</taxon>
        <taxon>Fungi</taxon>
        <taxon>Dikarya</taxon>
        <taxon>Basidiomycota</taxon>
        <taxon>Agaricomycotina</taxon>
        <taxon>Agaricomycetes</taxon>
        <taxon>Hymenochaetales</taxon>
        <taxon>Hymenochaetaceae</taxon>
        <taxon>Phellinidium</taxon>
    </lineage>
</organism>
<evidence type="ECO:0000259" key="4">
    <source>
        <dbReference type="PROSITE" id="PS50132"/>
    </source>
</evidence>
<dbReference type="Pfam" id="PF02194">
    <property type="entry name" value="PXA"/>
    <property type="match status" value="1"/>
</dbReference>
<gene>
    <name evidence="7" type="ORF">EW145_g4575</name>
</gene>
<dbReference type="EMBL" id="SGPK01000239">
    <property type="protein sequence ID" value="THH05750.1"/>
    <property type="molecule type" value="Genomic_DNA"/>
</dbReference>
<dbReference type="PANTHER" id="PTHR22775:SF3">
    <property type="entry name" value="SORTING NEXIN-13"/>
    <property type="match status" value="1"/>
</dbReference>
<dbReference type="SMART" id="SM00312">
    <property type="entry name" value="PX"/>
    <property type="match status" value="1"/>
</dbReference>
<dbReference type="OrthoDB" id="120967at2759"/>
<dbReference type="InterPro" id="IPR003114">
    <property type="entry name" value="Phox_assoc"/>
</dbReference>
<dbReference type="PROSITE" id="PS51207">
    <property type="entry name" value="PXA"/>
    <property type="match status" value="1"/>
</dbReference>
<feature type="domain" description="RGS" evidence="4">
    <location>
        <begin position="393"/>
        <end position="430"/>
    </location>
</feature>
<dbReference type="PROSITE" id="PS50132">
    <property type="entry name" value="RGS"/>
    <property type="match status" value="1"/>
</dbReference>
<evidence type="ECO:0000256" key="1">
    <source>
        <dbReference type="ARBA" id="ARBA00010883"/>
    </source>
</evidence>
<dbReference type="InterPro" id="IPR044926">
    <property type="entry name" value="RGS_subdomain_2"/>
</dbReference>
<keyword evidence="2" id="KW-0175">Coiled coil</keyword>
<dbReference type="Proteomes" id="UP000308199">
    <property type="component" value="Unassembled WGS sequence"/>
</dbReference>
<protein>
    <recommendedName>
        <fullName evidence="9">PX domain-containing protein</fullName>
    </recommendedName>
</protein>
<evidence type="ECO:0000256" key="2">
    <source>
        <dbReference type="SAM" id="Coils"/>
    </source>
</evidence>
<evidence type="ECO:0000313" key="7">
    <source>
        <dbReference type="EMBL" id="THH05750.1"/>
    </source>
</evidence>
<dbReference type="SUPFAM" id="SSF48097">
    <property type="entry name" value="Regulator of G-protein signaling, RGS"/>
    <property type="match status" value="1"/>
</dbReference>
<evidence type="ECO:0000259" key="5">
    <source>
        <dbReference type="PROSITE" id="PS50195"/>
    </source>
</evidence>
<proteinExistence type="inferred from homology"/>
<evidence type="ECO:0000259" key="6">
    <source>
        <dbReference type="PROSITE" id="PS51207"/>
    </source>
</evidence>
<accession>A0A4S4L7X4</accession>
<feature type="domain" description="PXA" evidence="6">
    <location>
        <begin position="63"/>
        <end position="255"/>
    </location>
</feature>
<feature type="domain" description="PX" evidence="5">
    <location>
        <begin position="840"/>
        <end position="958"/>
    </location>
</feature>
<dbReference type="InterPro" id="IPR036871">
    <property type="entry name" value="PX_dom_sf"/>
</dbReference>
<evidence type="ECO:0000256" key="3">
    <source>
        <dbReference type="SAM" id="MobiDB-lite"/>
    </source>
</evidence>
<dbReference type="SUPFAM" id="SSF64268">
    <property type="entry name" value="PX domain"/>
    <property type="match status" value="1"/>
</dbReference>
<dbReference type="Pfam" id="PF00615">
    <property type="entry name" value="RGS"/>
    <property type="match status" value="1"/>
</dbReference>
<feature type="region of interest" description="Disordered" evidence="3">
    <location>
        <begin position="583"/>
        <end position="613"/>
    </location>
</feature>
<feature type="region of interest" description="Disordered" evidence="3">
    <location>
        <begin position="543"/>
        <end position="564"/>
    </location>
</feature>
<dbReference type="InterPro" id="IPR001683">
    <property type="entry name" value="PX_dom"/>
</dbReference>
<dbReference type="PANTHER" id="PTHR22775">
    <property type="entry name" value="SORTING NEXIN"/>
    <property type="match status" value="1"/>
</dbReference>
<dbReference type="Gene3D" id="1.10.167.10">
    <property type="entry name" value="Regulator of G-protein Signalling 4, domain 2"/>
    <property type="match status" value="1"/>
</dbReference>
<keyword evidence="8" id="KW-1185">Reference proteome</keyword>
<evidence type="ECO:0008006" key="9">
    <source>
        <dbReference type="Google" id="ProtNLM"/>
    </source>
</evidence>
<feature type="region of interest" description="Disordered" evidence="3">
    <location>
        <begin position="620"/>
        <end position="639"/>
    </location>
</feature>
<dbReference type="Pfam" id="PF08628">
    <property type="entry name" value="Nexin_C"/>
    <property type="match status" value="1"/>
</dbReference>
<dbReference type="InterPro" id="IPR036305">
    <property type="entry name" value="RGS_sf"/>
</dbReference>
<dbReference type="GO" id="GO:0035091">
    <property type="term" value="F:phosphatidylinositol binding"/>
    <property type="evidence" value="ECO:0007669"/>
    <property type="project" value="InterPro"/>
</dbReference>
<feature type="region of interest" description="Disordered" evidence="3">
    <location>
        <begin position="433"/>
        <end position="455"/>
    </location>
</feature>
<evidence type="ECO:0000313" key="8">
    <source>
        <dbReference type="Proteomes" id="UP000308199"/>
    </source>
</evidence>
<dbReference type="SMART" id="SM00315">
    <property type="entry name" value="RGS"/>
    <property type="match status" value="1"/>
</dbReference>
<name>A0A4S4L7X4_9AGAM</name>